<sequence>MSGGQVAYHLRPNKAIERHVFIELLTRFHGFCPIHEYTYIGFGGPFLEDFRMVESHFGVARMISLEGDAAVIDRQMFNRPFTSIECRRQLSGDFIATYPREIDGNAIVWLDYAEANARSAQIGEFKSLLTKVREYDVVKITMNASPATFPVPGTPQAGELNQLRFEAAERQLGDLWHPTVSAEDMTRKKFPGVILGCLLRAAKQAFPPGLNLQYVPTTSFVYADSEHQMLTLTGVIAPRAEVARLRTALRLKSWELAYREGGAPIVITTPVLSTRERVFLEQLLPKYRRTLARRGKFLVAGTSRESSELIESFARFHRYYPHFGRILP</sequence>
<comment type="caution">
    <text evidence="1">The sequence shown here is derived from an EMBL/GenBank/DDBJ whole genome shotgun (WGS) entry which is preliminary data.</text>
</comment>
<dbReference type="EMBL" id="JARZHI010000015">
    <property type="protein sequence ID" value="MDI1431652.1"/>
    <property type="molecule type" value="Genomic_DNA"/>
</dbReference>
<reference evidence="1 2" key="1">
    <citation type="submission" date="2023-04" db="EMBL/GenBank/DDBJ databases">
        <title>The genome sequence of Polyangium sorediatum DSM14670.</title>
        <authorList>
            <person name="Zhang X."/>
        </authorList>
    </citation>
    <scope>NUCLEOTIDE SEQUENCE [LARGE SCALE GENOMIC DNA]</scope>
    <source>
        <strain evidence="1 2">DSM 14670</strain>
    </source>
</reference>
<dbReference type="Proteomes" id="UP001160301">
    <property type="component" value="Unassembled WGS sequence"/>
</dbReference>
<keyword evidence="2" id="KW-1185">Reference proteome</keyword>
<evidence type="ECO:0000313" key="1">
    <source>
        <dbReference type="EMBL" id="MDI1431652.1"/>
    </source>
</evidence>
<proteinExistence type="predicted"/>
<dbReference type="RefSeq" id="WP_136968999.1">
    <property type="nucleotide sequence ID" value="NZ_JARZHI010000015.1"/>
</dbReference>
<accession>A0ABT6NTI4</accession>
<dbReference type="Pfam" id="PF20553">
    <property type="entry name" value="Methyltransf_35"/>
    <property type="match status" value="1"/>
</dbReference>
<gene>
    <name evidence="1" type="ORF">QHF89_19310</name>
</gene>
<evidence type="ECO:0000313" key="2">
    <source>
        <dbReference type="Proteomes" id="UP001160301"/>
    </source>
</evidence>
<name>A0ABT6NTI4_9BACT</name>
<organism evidence="1 2">
    <name type="scientific">Polyangium sorediatum</name>
    <dbReference type="NCBI Taxonomy" id="889274"/>
    <lineage>
        <taxon>Bacteria</taxon>
        <taxon>Pseudomonadati</taxon>
        <taxon>Myxococcota</taxon>
        <taxon>Polyangia</taxon>
        <taxon>Polyangiales</taxon>
        <taxon>Polyangiaceae</taxon>
        <taxon>Polyangium</taxon>
    </lineage>
</organism>
<dbReference type="InterPro" id="IPR046788">
    <property type="entry name" value="Methyltransf_35"/>
</dbReference>
<protein>
    <submittedName>
        <fullName evidence="1">Uncharacterized protein</fullName>
    </submittedName>
</protein>